<sequence>MIVDIFNKSFETYGYRRLKIALESKGYIVNHKKILRLTKELGVQCIKFRTKNGRYSSYKGTVGKIADNVLKRNFHSLQANKLCCTDVTEFKVNGQKLYLSPIIDLYNDEIISYSIQTNPNLNLTNSMLDKALKKVKNTNGLLIHSDQGFHYQHISWVKKLEENNITQSMSRKEIA</sequence>
<dbReference type="InterPro" id="IPR025948">
    <property type="entry name" value="HTH-like_dom"/>
</dbReference>
<dbReference type="InterPro" id="IPR012337">
    <property type="entry name" value="RNaseH-like_sf"/>
</dbReference>
<evidence type="ECO:0000259" key="3">
    <source>
        <dbReference type="Pfam" id="PF13276"/>
    </source>
</evidence>
<dbReference type="Pfam" id="PF13276">
    <property type="entry name" value="HTH_21"/>
    <property type="match status" value="1"/>
</dbReference>
<dbReference type="InterPro" id="IPR036397">
    <property type="entry name" value="RNaseH_sf"/>
</dbReference>
<feature type="domain" description="HTH-like" evidence="3">
    <location>
        <begin position="2"/>
        <end position="46"/>
    </location>
</feature>
<dbReference type="GO" id="GO:0003676">
    <property type="term" value="F:nucleic acid binding"/>
    <property type="evidence" value="ECO:0007669"/>
    <property type="project" value="InterPro"/>
</dbReference>
<evidence type="ECO:0000259" key="2">
    <source>
        <dbReference type="Pfam" id="PF00665"/>
    </source>
</evidence>
<gene>
    <name evidence="4" type="primary">tnp</name>
    <name evidence="4" type="ORF">MLC_5000</name>
</gene>
<dbReference type="Pfam" id="PF00665">
    <property type="entry name" value="rve"/>
    <property type="match status" value="1"/>
</dbReference>
<dbReference type="SUPFAM" id="SSF53098">
    <property type="entry name" value="Ribonuclease H-like"/>
    <property type="match status" value="1"/>
</dbReference>
<dbReference type="GO" id="GO:0015074">
    <property type="term" value="P:DNA integration"/>
    <property type="evidence" value="ECO:0007669"/>
    <property type="project" value="InterPro"/>
</dbReference>
<dbReference type="PANTHER" id="PTHR46889:SF4">
    <property type="entry name" value="TRANSPOSASE INSO FOR INSERTION SEQUENCE ELEMENT IS911B-RELATED"/>
    <property type="match status" value="1"/>
</dbReference>
<dbReference type="Proteomes" id="UP000010103">
    <property type="component" value="Chromosome"/>
</dbReference>
<dbReference type="HOGENOM" id="CLU_027402_4_3_14"/>
<dbReference type="Gene3D" id="3.30.420.10">
    <property type="entry name" value="Ribonuclease H-like superfamily/Ribonuclease H"/>
    <property type="match status" value="1"/>
</dbReference>
<dbReference type="InterPro" id="IPR001584">
    <property type="entry name" value="Integrase_cat-core"/>
</dbReference>
<reference evidence="5" key="2">
    <citation type="journal article" date="2011" name="BMC Genomics">
        <title>Mycoplasma mycoides, from mycoides Small Colony to capri. A microevolutionary perspective.</title>
        <authorList>
            <person name="Thiaucourt F."/>
            <person name="Manso-Silvan L."/>
            <person name="Salah W."/>
            <person name="Barbe V."/>
            <person name="Berger A."/>
            <person name="Jacob D."/>
            <person name="Breton M."/>
            <person name="Dupuy V."/>
            <person name="Lomenech A.M."/>
            <person name="Blanchard A."/>
            <person name="Sirand-Pugnet P."/>
        </authorList>
    </citation>
    <scope>NUCLEOTIDE SEQUENCE [LARGE SCALE GENOMIC DNA]</scope>
    <source>
        <strain evidence="5">95010</strain>
    </source>
</reference>
<comment type="function">
    <text evidence="1">Involved in the transposition of the insertion sequence.</text>
</comment>
<dbReference type="NCBIfam" id="NF033516">
    <property type="entry name" value="transpos_IS3"/>
    <property type="match status" value="1"/>
</dbReference>
<evidence type="ECO:0000313" key="5">
    <source>
        <dbReference type="Proteomes" id="UP000010103"/>
    </source>
</evidence>
<evidence type="ECO:0000256" key="1">
    <source>
        <dbReference type="ARBA" id="ARBA00002286"/>
    </source>
</evidence>
<dbReference type="AlphaFoldDB" id="F4MQ45"/>
<proteinExistence type="predicted"/>
<organism evidence="4 5">
    <name type="scientific">Mycoplasma mycoides subsp. capri LC str. 95010</name>
    <dbReference type="NCBI Taxonomy" id="862259"/>
    <lineage>
        <taxon>Bacteria</taxon>
        <taxon>Bacillati</taxon>
        <taxon>Mycoplasmatota</taxon>
        <taxon>Mollicutes</taxon>
        <taxon>Mycoplasmataceae</taxon>
        <taxon>Mycoplasma</taxon>
    </lineage>
</organism>
<dbReference type="EMBL" id="FQ377874">
    <property type="protein sequence ID" value="CBW54228.1"/>
    <property type="molecule type" value="Genomic_DNA"/>
</dbReference>
<dbReference type="InterPro" id="IPR048020">
    <property type="entry name" value="Transpos_IS3"/>
</dbReference>
<dbReference type="KEGG" id="mml:MLC_5000"/>
<accession>F4MQ45</accession>
<name>F4MQ45_MYCML</name>
<reference evidence="5" key="1">
    <citation type="journal article" date="2011" name="BMC Genomics">
        <title>Mycoplasma mycoides, from "mycoides Small Colony" to "capri". A microevolutionary perspective.</title>
        <authorList>
            <person name="Thiaucourt F."/>
            <person name="Manso-Silvan L."/>
            <person name="Salah W."/>
            <person name="Barbe V."/>
            <person name="Berger A."/>
            <person name="Jacob D."/>
            <person name="Breton M."/>
            <person name="Dupuy V."/>
            <person name="Lomenech A.M."/>
            <person name="Blanchard A."/>
            <person name="Sirand-Pugnet P."/>
        </authorList>
    </citation>
    <scope>NUCLEOTIDE SEQUENCE [LARGE SCALE GENOMIC DNA]</scope>
    <source>
        <strain evidence="5">95010</strain>
    </source>
</reference>
<protein>
    <submittedName>
        <fullName evidence="4">IS1296 G transposase protein B, partialsequence</fullName>
    </submittedName>
</protein>
<dbReference type="InterPro" id="IPR050900">
    <property type="entry name" value="Transposase_IS3/IS150/IS904"/>
</dbReference>
<feature type="domain" description="Integrase catalytic" evidence="2">
    <location>
        <begin position="78"/>
        <end position="172"/>
    </location>
</feature>
<dbReference type="PANTHER" id="PTHR46889">
    <property type="entry name" value="TRANSPOSASE INSF FOR INSERTION SEQUENCE IS3B-RELATED"/>
    <property type="match status" value="1"/>
</dbReference>
<evidence type="ECO:0000313" key="4">
    <source>
        <dbReference type="EMBL" id="CBW54228.1"/>
    </source>
</evidence>